<dbReference type="InterPro" id="IPR000182">
    <property type="entry name" value="GNAT_dom"/>
</dbReference>
<evidence type="ECO:0000259" key="1">
    <source>
        <dbReference type="PROSITE" id="PS51186"/>
    </source>
</evidence>
<proteinExistence type="predicted"/>
<gene>
    <name evidence="2" type="ORF">JO391_10045</name>
</gene>
<evidence type="ECO:0000313" key="2">
    <source>
        <dbReference type="EMBL" id="QYZ68145.1"/>
    </source>
</evidence>
<dbReference type="AlphaFoldDB" id="A0A8G0ZT33"/>
<feature type="domain" description="N-acetyltransferase" evidence="1">
    <location>
        <begin position="16"/>
        <end position="175"/>
    </location>
</feature>
<dbReference type="InterPro" id="IPR016181">
    <property type="entry name" value="Acyl_CoA_acyltransferase"/>
</dbReference>
<dbReference type="PANTHER" id="PTHR43792:SF1">
    <property type="entry name" value="N-ACETYLTRANSFERASE DOMAIN-CONTAINING PROTEIN"/>
    <property type="match status" value="1"/>
</dbReference>
<sequence>MTGAFIPGPVITTDRLVLRMPSMADWEAFAAFRSGPRAEALGGAVSRADAWRTFCNRVGHWALRGYGMFFFAPPGVPVAIGMAGPQLTEGWPEGEIAWAIFDGASEGRGYAREAAEATRAWAARELGWRRPVSYIAPGNARSEALATRLGAVIDPMAEEPSDGPWNVWRHPEALA</sequence>
<organism evidence="2 3">
    <name type="scientific">Neotabrizicola shimadae</name>
    <dbReference type="NCBI Taxonomy" id="2807096"/>
    <lineage>
        <taxon>Bacteria</taxon>
        <taxon>Pseudomonadati</taxon>
        <taxon>Pseudomonadota</taxon>
        <taxon>Alphaproteobacteria</taxon>
        <taxon>Rhodobacterales</taxon>
        <taxon>Paracoccaceae</taxon>
        <taxon>Neotabrizicola</taxon>
    </lineage>
</organism>
<dbReference type="SUPFAM" id="SSF55729">
    <property type="entry name" value="Acyl-CoA N-acyltransferases (Nat)"/>
    <property type="match status" value="1"/>
</dbReference>
<evidence type="ECO:0000313" key="3">
    <source>
        <dbReference type="Proteomes" id="UP000826300"/>
    </source>
</evidence>
<dbReference type="RefSeq" id="WP_220660368.1">
    <property type="nucleotide sequence ID" value="NZ_CP069370.1"/>
</dbReference>
<protein>
    <submittedName>
        <fullName evidence="2">GNAT family N-acetyltransferase</fullName>
    </submittedName>
</protein>
<dbReference type="KEGG" id="nsm:JO391_10045"/>
<dbReference type="InterPro" id="IPR051531">
    <property type="entry name" value="N-acetyltransferase"/>
</dbReference>
<dbReference type="PROSITE" id="PS51186">
    <property type="entry name" value="GNAT"/>
    <property type="match status" value="1"/>
</dbReference>
<dbReference type="GO" id="GO:0016747">
    <property type="term" value="F:acyltransferase activity, transferring groups other than amino-acyl groups"/>
    <property type="evidence" value="ECO:0007669"/>
    <property type="project" value="InterPro"/>
</dbReference>
<reference evidence="2" key="1">
    <citation type="submission" date="2021-02" db="EMBL/GenBank/DDBJ databases">
        <title>Rhodobacter shimadae sp. nov., an aerobic anoxygenic phototrophic bacterium isolated from a hot spring.</title>
        <authorList>
            <person name="Muramatsu S."/>
            <person name="Haruta S."/>
            <person name="Hirose S."/>
            <person name="Hanada S."/>
        </authorList>
    </citation>
    <scope>NUCLEOTIDE SEQUENCE</scope>
    <source>
        <strain evidence="2">N10</strain>
    </source>
</reference>
<dbReference type="PANTHER" id="PTHR43792">
    <property type="entry name" value="GNAT FAMILY, PUTATIVE (AFU_ORTHOLOGUE AFUA_3G00765)-RELATED-RELATED"/>
    <property type="match status" value="1"/>
</dbReference>
<dbReference type="Gene3D" id="3.40.630.30">
    <property type="match status" value="1"/>
</dbReference>
<keyword evidence="3" id="KW-1185">Reference proteome</keyword>
<dbReference type="Proteomes" id="UP000826300">
    <property type="component" value="Chromosome"/>
</dbReference>
<dbReference type="Pfam" id="PF13302">
    <property type="entry name" value="Acetyltransf_3"/>
    <property type="match status" value="1"/>
</dbReference>
<dbReference type="EMBL" id="CP069370">
    <property type="protein sequence ID" value="QYZ68145.1"/>
    <property type="molecule type" value="Genomic_DNA"/>
</dbReference>
<name>A0A8G0ZT33_9RHOB</name>
<accession>A0A8G0ZT33</accession>